<feature type="transmembrane region" description="Helical" evidence="1">
    <location>
        <begin position="194"/>
        <end position="214"/>
    </location>
</feature>
<keyword evidence="1" id="KW-1133">Transmembrane helix</keyword>
<evidence type="ECO:0000313" key="3">
    <source>
        <dbReference type="Proteomes" id="UP000654075"/>
    </source>
</evidence>
<dbReference type="EMBL" id="CAJNNV010025146">
    <property type="protein sequence ID" value="CAE8612679.1"/>
    <property type="molecule type" value="Genomic_DNA"/>
</dbReference>
<organism evidence="2 3">
    <name type="scientific">Polarella glacialis</name>
    <name type="common">Dinoflagellate</name>
    <dbReference type="NCBI Taxonomy" id="89957"/>
    <lineage>
        <taxon>Eukaryota</taxon>
        <taxon>Sar</taxon>
        <taxon>Alveolata</taxon>
        <taxon>Dinophyceae</taxon>
        <taxon>Suessiales</taxon>
        <taxon>Suessiaceae</taxon>
        <taxon>Polarella</taxon>
    </lineage>
</organism>
<name>A0A813FPX4_POLGL</name>
<keyword evidence="1" id="KW-0472">Membrane</keyword>
<evidence type="ECO:0000256" key="1">
    <source>
        <dbReference type="SAM" id="Phobius"/>
    </source>
</evidence>
<feature type="transmembrane region" description="Helical" evidence="1">
    <location>
        <begin position="36"/>
        <end position="54"/>
    </location>
</feature>
<proteinExistence type="predicted"/>
<keyword evidence="1" id="KW-0812">Transmembrane</keyword>
<protein>
    <recommendedName>
        <fullName evidence="4">Gustatory receptor</fullName>
    </recommendedName>
</protein>
<feature type="transmembrane region" description="Helical" evidence="1">
    <location>
        <begin position="300"/>
        <end position="318"/>
    </location>
</feature>
<reference evidence="2" key="1">
    <citation type="submission" date="2021-02" db="EMBL/GenBank/DDBJ databases">
        <authorList>
            <person name="Dougan E. K."/>
            <person name="Rhodes N."/>
            <person name="Thang M."/>
            <person name="Chan C."/>
        </authorList>
    </citation>
    <scope>NUCLEOTIDE SEQUENCE</scope>
</reference>
<dbReference type="AlphaFoldDB" id="A0A813FPX4"/>
<feature type="transmembrane region" description="Helical" evidence="1">
    <location>
        <begin position="89"/>
        <end position="111"/>
    </location>
</feature>
<feature type="transmembrane region" description="Helical" evidence="1">
    <location>
        <begin position="123"/>
        <end position="143"/>
    </location>
</feature>
<feature type="transmembrane region" description="Helical" evidence="1">
    <location>
        <begin position="6"/>
        <end position="24"/>
    </location>
</feature>
<gene>
    <name evidence="2" type="ORF">PGLA1383_LOCUS30468</name>
</gene>
<dbReference type="Proteomes" id="UP000654075">
    <property type="component" value="Unassembled WGS sequence"/>
</dbReference>
<keyword evidence="3" id="KW-1185">Reference proteome</keyword>
<evidence type="ECO:0008006" key="4">
    <source>
        <dbReference type="Google" id="ProtNLM"/>
    </source>
</evidence>
<comment type="caution">
    <text evidence="2">The sequence shown here is derived from an EMBL/GenBank/DDBJ whole genome shotgun (WGS) entry which is preliminary data.</text>
</comment>
<sequence length="319" mass="35551">MLLYTTVILCCIGGSMFIQLWQLRNPGSQEGRFSDEVILVMAFCSAVGFLQLKFCIPGQDSAMQSTSAMLMDRDMLPKYVDLWLKRSRWSSWEAAFLWFLSVAAETAVVLWSSGRDESDSRQAAGRLLAFAVAAGTYSALSLYPLHISNAQAAMIDHYSSSFVERSADYCKLRQDWDKIQAILRRSAQSLTPCLLMLTLTPVIVVKLCAFELLLASECDARRMLLELLPKMIVHLGILRGLCRIGEVIGNRNRLTVFLNSLLLGDGFDEEASRLILFIERSQAGFYMFDAKVGFSAMSKVAYVIIAGLLALLSQAVHLE</sequence>
<accession>A0A813FPX4</accession>
<evidence type="ECO:0000313" key="2">
    <source>
        <dbReference type="EMBL" id="CAE8612679.1"/>
    </source>
</evidence>